<name>R0K7Q1_ANAPL</name>
<dbReference type="Proteomes" id="UP000296049">
    <property type="component" value="Unassembled WGS sequence"/>
</dbReference>
<feature type="region of interest" description="Disordered" evidence="1">
    <location>
        <begin position="1"/>
        <end position="39"/>
    </location>
</feature>
<dbReference type="EMBL" id="KB742629">
    <property type="protein sequence ID" value="EOB06216.1"/>
    <property type="molecule type" value="Genomic_DNA"/>
</dbReference>
<protein>
    <submittedName>
        <fullName evidence="2">Uncharacterized protein</fullName>
    </submittedName>
</protein>
<sequence>MQHIDVYDPRAIRRQRSDECHSTSSSAQQDEHKQRRSDVPGCRLKPWEFRFVLCACDKTELNFQLWKLSEIKGEIEASSTPTHFICYLAFPGAGQLLQPPSPVPLRGCGGDRPPTKA</sequence>
<feature type="compositionally biased region" description="Basic and acidic residues" evidence="1">
    <location>
        <begin position="29"/>
        <end position="38"/>
    </location>
</feature>
<keyword evidence="3" id="KW-1185">Reference proteome</keyword>
<feature type="compositionally biased region" description="Basic and acidic residues" evidence="1">
    <location>
        <begin position="1"/>
        <end position="21"/>
    </location>
</feature>
<evidence type="ECO:0000313" key="3">
    <source>
        <dbReference type="Proteomes" id="UP000296049"/>
    </source>
</evidence>
<dbReference type="AlphaFoldDB" id="R0K7Q1"/>
<reference evidence="3" key="1">
    <citation type="journal article" date="2013" name="Nat. Genet.">
        <title>The duck genome and transcriptome provide insight into an avian influenza virus reservoir species.</title>
        <authorList>
            <person name="Huang Y."/>
            <person name="Li Y."/>
            <person name="Burt D.W."/>
            <person name="Chen H."/>
            <person name="Zhang Y."/>
            <person name="Qian W."/>
            <person name="Kim H."/>
            <person name="Gan S."/>
            <person name="Zhao Y."/>
            <person name="Li J."/>
            <person name="Yi K."/>
            <person name="Feng H."/>
            <person name="Zhu P."/>
            <person name="Li B."/>
            <person name="Liu Q."/>
            <person name="Fairley S."/>
            <person name="Magor K.E."/>
            <person name="Du Z."/>
            <person name="Hu X."/>
            <person name="Goodman L."/>
            <person name="Tafer H."/>
            <person name="Vignal A."/>
            <person name="Lee T."/>
            <person name="Kim K.W."/>
            <person name="Sheng Z."/>
            <person name="An Y."/>
            <person name="Searle S."/>
            <person name="Herrero J."/>
            <person name="Groenen M.A."/>
            <person name="Crooijmans R.P."/>
            <person name="Faraut T."/>
            <person name="Cai Q."/>
            <person name="Webster R.G."/>
            <person name="Aldridge J.R."/>
            <person name="Warren W.C."/>
            <person name="Bartschat S."/>
            <person name="Kehr S."/>
            <person name="Marz M."/>
            <person name="Stadler P.F."/>
            <person name="Smith J."/>
            <person name="Kraus R.H."/>
            <person name="Zhao Y."/>
            <person name="Ren L."/>
            <person name="Fei J."/>
            <person name="Morisson M."/>
            <person name="Kaiser P."/>
            <person name="Griffin D.K."/>
            <person name="Rao M."/>
            <person name="Pitel F."/>
            <person name="Wang J."/>
            <person name="Li N."/>
        </authorList>
    </citation>
    <scope>NUCLEOTIDE SEQUENCE [LARGE SCALE GENOMIC DNA]</scope>
</reference>
<evidence type="ECO:0000313" key="2">
    <source>
        <dbReference type="EMBL" id="EOB06216.1"/>
    </source>
</evidence>
<evidence type="ECO:0000256" key="1">
    <source>
        <dbReference type="SAM" id="MobiDB-lite"/>
    </source>
</evidence>
<gene>
    <name evidence="2" type="ORF">Anapl_01236</name>
</gene>
<accession>R0K7Q1</accession>
<proteinExistence type="predicted"/>
<organism evidence="2 3">
    <name type="scientific">Anas platyrhynchos</name>
    <name type="common">Mallard</name>
    <name type="synonym">Anas boschas</name>
    <dbReference type="NCBI Taxonomy" id="8839"/>
    <lineage>
        <taxon>Eukaryota</taxon>
        <taxon>Metazoa</taxon>
        <taxon>Chordata</taxon>
        <taxon>Craniata</taxon>
        <taxon>Vertebrata</taxon>
        <taxon>Euteleostomi</taxon>
        <taxon>Archelosauria</taxon>
        <taxon>Archosauria</taxon>
        <taxon>Dinosauria</taxon>
        <taxon>Saurischia</taxon>
        <taxon>Theropoda</taxon>
        <taxon>Coelurosauria</taxon>
        <taxon>Aves</taxon>
        <taxon>Neognathae</taxon>
        <taxon>Galloanserae</taxon>
        <taxon>Anseriformes</taxon>
        <taxon>Anatidae</taxon>
        <taxon>Anatinae</taxon>
        <taxon>Anas</taxon>
    </lineage>
</organism>